<accession>A0ABX6N8L2</accession>
<proteinExistence type="predicted"/>
<dbReference type="EMBL" id="CP053084">
    <property type="protein sequence ID" value="QJR30769.1"/>
    <property type="molecule type" value="Genomic_DNA"/>
</dbReference>
<dbReference type="PANTHER" id="PTHR35399">
    <property type="entry name" value="SLR8030 PROTEIN"/>
    <property type="match status" value="1"/>
</dbReference>
<sequence length="667" mass="71820">MSYKLEPEDIGVNTAKELSLTEIVERAIKVNQGRRNVLKSGAGLAALSIFGLNACGSDGSVAATAPANTEVAFAAAAASSGSEVVVPNGYVAEILYRWGDPCVAGSPAFAGDLSETSAVAEQQSGDNHDAINFFPFKNADGSERSDVGLLCINHEYLNAEYYYDKVVSDSTVTFTFEDARKGQAAHGVSVIEVMRNSNGTWTVNRNSTFNRRIHGNTPIDISGPARGNVLMQTAADPTGTRALGTLNNCGAGQTPWGTYITCEENFNGYFGWTDTTFTRNALEARYGLSQTGFGYRWHESDPRFDISATGNRNEPNRFGWVVEIDPFRPASTPKKRTALGRFKHENAELVIDPTTKKVVVYMGCDERFEYVYKFVSDAAYDENNMAANADILDAGTLYVAQFNDDGTAGDGVGVGVWIPLVHGQNGLTTGNGYIDQADVLIRTRQAASTVGATPMDRPEWLAANPNKPGEVFVTLTNNSARTAGQVNEANPRANNIYGHIIRINETNANAVGTTFDWNIFLLAGEPGQELFNSPDGLQFDRLGRLWVQTDGNFSNTGAYAGHGNNQMLVADLDAGTVQRFFVGPDGCEVTGVTWTPDMRTMFVDIQHPGEVGRHPNATNPATGMPYTEAELIANPTAFSSWPDGATASRPRSATVVVRRTDGGIIGT</sequence>
<gene>
    <name evidence="1" type="ORF">HKT17_14200</name>
</gene>
<reference evidence="1 2" key="1">
    <citation type="submission" date="2020-05" db="EMBL/GenBank/DDBJ databases">
        <title>Compete genome of Limnobacter sp. SAORIC-580.</title>
        <authorList>
            <person name="Song J."/>
            <person name="Cho J.-C."/>
        </authorList>
    </citation>
    <scope>NUCLEOTIDE SEQUENCE [LARGE SCALE GENOMIC DNA]</scope>
    <source>
        <strain evidence="1 2">SAORIC-580</strain>
    </source>
</reference>
<dbReference type="Pfam" id="PF05787">
    <property type="entry name" value="PhoX"/>
    <property type="match status" value="1"/>
</dbReference>
<evidence type="ECO:0000313" key="1">
    <source>
        <dbReference type="EMBL" id="QJR30769.1"/>
    </source>
</evidence>
<organism evidence="1 2">
    <name type="scientific">Limnobacter profundi</name>
    <dbReference type="NCBI Taxonomy" id="2732163"/>
    <lineage>
        <taxon>Bacteria</taxon>
        <taxon>Pseudomonadati</taxon>
        <taxon>Pseudomonadota</taxon>
        <taxon>Betaproteobacteria</taxon>
        <taxon>Burkholderiales</taxon>
        <taxon>Burkholderiaceae</taxon>
        <taxon>Limnobacter</taxon>
    </lineage>
</organism>
<name>A0ABX6N8L2_9BURK</name>
<dbReference type="PANTHER" id="PTHR35399:SF2">
    <property type="entry name" value="DUF839 DOMAIN-CONTAINING PROTEIN"/>
    <property type="match status" value="1"/>
</dbReference>
<dbReference type="RefSeq" id="WP_171100948.1">
    <property type="nucleotide sequence ID" value="NZ_CP053084.1"/>
</dbReference>
<keyword evidence="2" id="KW-1185">Reference proteome</keyword>
<dbReference type="SUPFAM" id="SSF63829">
    <property type="entry name" value="Calcium-dependent phosphotriesterase"/>
    <property type="match status" value="1"/>
</dbReference>
<evidence type="ECO:0000313" key="2">
    <source>
        <dbReference type="Proteomes" id="UP000501130"/>
    </source>
</evidence>
<dbReference type="InterPro" id="IPR008557">
    <property type="entry name" value="PhoX"/>
</dbReference>
<protein>
    <submittedName>
        <fullName evidence="1">PhoX family phosphatase</fullName>
    </submittedName>
</protein>
<dbReference type="Proteomes" id="UP000501130">
    <property type="component" value="Chromosome"/>
</dbReference>